<gene>
    <name evidence="2" type="ORF">J2S73_000906</name>
</gene>
<dbReference type="Pfam" id="PF19050">
    <property type="entry name" value="PhoD_2"/>
    <property type="match status" value="1"/>
</dbReference>
<feature type="domain" description="PhoD-like phosphatase" evidence="1">
    <location>
        <begin position="119"/>
        <end position="338"/>
    </location>
</feature>
<protein>
    <recommendedName>
        <fullName evidence="1">PhoD-like phosphatase domain-containing protein</fullName>
    </recommendedName>
</protein>
<sequence>MAQPEDMQAVHFGPVLYFLGAADGRSNVTALIVVSSDVEPPKLITEDGGVAPDLIWDADGNCGYRYAFSLPMRRDSWYEVDGAIYEVNSAFEGDLRIAFVSCNGQEHGDRGRSQQDRNALWARLVHDHERSPFQLMLHGGDQIYADELADAHPLTQRWANDADPDPTPVSDPLLQEAAAALRRAFFERYVEVLSEPETAWLMARIPSVAMWDDHDICDGWGSLPVEKLDSPVGRTLFSVARETALLFQFGVAPGSVPPICTDPTGRSLSWHVRMPGAQVIAPDLRSERRPDRVMDETGWRALEASLSSVDDGRVFLLSSVPALGPRLSWVEAVMQLTSRMEKYEDDLRDQWQSHAHRAEWRRFLERLIAVHENPQTPVTVISGEIHLATRGTLEAAPGPIHQLVASGISHPEPPRAYALGLGALARLGETPVPGHSIKMHPLPGRRGIYAAQRNYLTLEGRNGHWQAVWELEKTGKTPSLDI</sequence>
<dbReference type="PANTHER" id="PTHR46689:SF1">
    <property type="entry name" value="PHOD-LIKE PHOSPHATASE DOMAIN-CONTAINING PROTEIN"/>
    <property type="match status" value="1"/>
</dbReference>
<dbReference type="InterPro" id="IPR038607">
    <property type="entry name" value="PhoD-like_sf"/>
</dbReference>
<dbReference type="PANTHER" id="PTHR46689">
    <property type="entry name" value="MEMBRANE PROTEIN, PUTATIVE-RELATED"/>
    <property type="match status" value="1"/>
</dbReference>
<dbReference type="GO" id="GO:0016020">
    <property type="term" value="C:membrane"/>
    <property type="evidence" value="ECO:0007669"/>
    <property type="project" value="TreeGrafter"/>
</dbReference>
<proteinExistence type="predicted"/>
<evidence type="ECO:0000259" key="1">
    <source>
        <dbReference type="Pfam" id="PF19050"/>
    </source>
</evidence>
<dbReference type="InterPro" id="IPR018946">
    <property type="entry name" value="PhoD-like_MPP"/>
</dbReference>
<accession>A0AAE3VL25</accession>
<dbReference type="SUPFAM" id="SSF56300">
    <property type="entry name" value="Metallo-dependent phosphatases"/>
    <property type="match status" value="1"/>
</dbReference>
<name>A0AAE3VL25_9HYPH</name>
<evidence type="ECO:0000313" key="2">
    <source>
        <dbReference type="EMBL" id="MDQ0314469.1"/>
    </source>
</evidence>
<keyword evidence="3" id="KW-1185">Reference proteome</keyword>
<evidence type="ECO:0000313" key="3">
    <source>
        <dbReference type="Proteomes" id="UP001229244"/>
    </source>
</evidence>
<organism evidence="2 3">
    <name type="scientific">Amorphus orientalis</name>
    <dbReference type="NCBI Taxonomy" id="649198"/>
    <lineage>
        <taxon>Bacteria</taxon>
        <taxon>Pseudomonadati</taxon>
        <taxon>Pseudomonadota</taxon>
        <taxon>Alphaproteobacteria</taxon>
        <taxon>Hyphomicrobiales</taxon>
        <taxon>Amorphaceae</taxon>
        <taxon>Amorphus</taxon>
    </lineage>
</organism>
<dbReference type="AlphaFoldDB" id="A0AAE3VL25"/>
<comment type="caution">
    <text evidence="2">The sequence shown here is derived from an EMBL/GenBank/DDBJ whole genome shotgun (WGS) entry which is preliminary data.</text>
</comment>
<reference evidence="2" key="1">
    <citation type="submission" date="2023-07" db="EMBL/GenBank/DDBJ databases">
        <title>Genomic Encyclopedia of Type Strains, Phase IV (KMG-IV): sequencing the most valuable type-strain genomes for metagenomic binning, comparative biology and taxonomic classification.</title>
        <authorList>
            <person name="Goeker M."/>
        </authorList>
    </citation>
    <scope>NUCLEOTIDE SEQUENCE</scope>
    <source>
        <strain evidence="2">DSM 21202</strain>
    </source>
</reference>
<dbReference type="CDD" id="cd07389">
    <property type="entry name" value="MPP_PhoD"/>
    <property type="match status" value="1"/>
</dbReference>
<dbReference type="Proteomes" id="UP001229244">
    <property type="component" value="Unassembled WGS sequence"/>
</dbReference>
<dbReference type="RefSeq" id="WP_306884247.1">
    <property type="nucleotide sequence ID" value="NZ_JAUSUL010000001.1"/>
</dbReference>
<dbReference type="InterPro" id="IPR043904">
    <property type="entry name" value="PhoD_2-like"/>
</dbReference>
<dbReference type="Gene3D" id="3.60.21.70">
    <property type="entry name" value="PhoD-like phosphatase"/>
    <property type="match status" value="1"/>
</dbReference>
<dbReference type="EMBL" id="JAUSUL010000001">
    <property type="protein sequence ID" value="MDQ0314469.1"/>
    <property type="molecule type" value="Genomic_DNA"/>
</dbReference>
<dbReference type="InterPro" id="IPR029052">
    <property type="entry name" value="Metallo-depent_PP-like"/>
</dbReference>